<evidence type="ECO:0000313" key="7">
    <source>
        <dbReference type="EMBL" id="KAG5600210.1"/>
    </source>
</evidence>
<dbReference type="GO" id="GO:0008270">
    <property type="term" value="F:zinc ion binding"/>
    <property type="evidence" value="ECO:0007669"/>
    <property type="project" value="UniProtKB-KW"/>
</dbReference>
<feature type="region of interest" description="Disordered" evidence="5">
    <location>
        <begin position="54"/>
        <end position="87"/>
    </location>
</feature>
<evidence type="ECO:0000256" key="3">
    <source>
        <dbReference type="ARBA" id="ARBA00022833"/>
    </source>
</evidence>
<evidence type="ECO:0000259" key="6">
    <source>
        <dbReference type="PROSITE" id="PS50966"/>
    </source>
</evidence>
<dbReference type="PROSITE" id="PS50966">
    <property type="entry name" value="ZF_SWIM"/>
    <property type="match status" value="1"/>
</dbReference>
<dbReference type="PANTHER" id="PTHR31973:SF197">
    <property type="entry name" value="SWIM-TYPE DOMAIN-CONTAINING PROTEIN"/>
    <property type="match status" value="1"/>
</dbReference>
<keyword evidence="1" id="KW-0479">Metal-binding</keyword>
<dbReference type="OrthoDB" id="1680976at2759"/>
<evidence type="ECO:0000313" key="8">
    <source>
        <dbReference type="Proteomes" id="UP000824120"/>
    </source>
</evidence>
<organism evidence="7 8">
    <name type="scientific">Solanum commersonii</name>
    <name type="common">Commerson's wild potato</name>
    <name type="synonym">Commerson's nightshade</name>
    <dbReference type="NCBI Taxonomy" id="4109"/>
    <lineage>
        <taxon>Eukaryota</taxon>
        <taxon>Viridiplantae</taxon>
        <taxon>Streptophyta</taxon>
        <taxon>Embryophyta</taxon>
        <taxon>Tracheophyta</taxon>
        <taxon>Spermatophyta</taxon>
        <taxon>Magnoliopsida</taxon>
        <taxon>eudicotyledons</taxon>
        <taxon>Gunneridae</taxon>
        <taxon>Pentapetalae</taxon>
        <taxon>asterids</taxon>
        <taxon>lamiids</taxon>
        <taxon>Solanales</taxon>
        <taxon>Solanaceae</taxon>
        <taxon>Solanoideae</taxon>
        <taxon>Solaneae</taxon>
        <taxon>Solanum</taxon>
    </lineage>
</organism>
<keyword evidence="2 4" id="KW-0863">Zinc-finger</keyword>
<comment type="caution">
    <text evidence="7">The sequence shown here is derived from an EMBL/GenBank/DDBJ whole genome shotgun (WGS) entry which is preliminary data.</text>
</comment>
<keyword evidence="3" id="KW-0862">Zinc</keyword>
<proteinExistence type="predicted"/>
<sequence>MVELKNKMGICNIALFMHDGDTIDIYVCDDTILEDVGSSEGQISQSLSQVVESFNAHGESDGSSTAQQKKPNLGLGSSSSFPSSERVENDGVARSIDYGSDVHEELRIVKEDVRKFKESRRRKKKEKNKRMCARHILANWSQNFRGIERRKKFWACARSTFEAQFKYNINALSKLGKDEIFPMEIMEFNTNVARSMQCNIEWNGDNGSEVLEGVYKHTVNLGQQKCSYRTWELKGIPCAHSIAAMNHFNMDASQEISSWGRGQYERANSSKSSTRRGIGSGYKKRPKVVGQGVFVADTGYTCINQGLSSSRKVNTSVVSSAYVIGDIGFKPTKGLKWKGTQPMIQRELQVQSVMRRIQTRSKVVGIQTRAQAKGKSPSKKTS</sequence>
<name>A0A9J5YIP7_SOLCO</name>
<keyword evidence="8" id="KW-1185">Reference proteome</keyword>
<evidence type="ECO:0000256" key="2">
    <source>
        <dbReference type="ARBA" id="ARBA00022771"/>
    </source>
</evidence>
<reference evidence="7 8" key="1">
    <citation type="submission" date="2020-09" db="EMBL/GenBank/DDBJ databases">
        <title>De no assembly of potato wild relative species, Solanum commersonii.</title>
        <authorList>
            <person name="Cho K."/>
        </authorList>
    </citation>
    <scope>NUCLEOTIDE SEQUENCE [LARGE SCALE GENOMIC DNA]</scope>
    <source>
        <strain evidence="7">LZ3.2</strain>
        <tissue evidence="7">Leaf</tissue>
    </source>
</reference>
<feature type="domain" description="SWIM-type" evidence="6">
    <location>
        <begin position="217"/>
        <end position="249"/>
    </location>
</feature>
<protein>
    <recommendedName>
        <fullName evidence="6">SWIM-type domain-containing protein</fullName>
    </recommendedName>
</protein>
<dbReference type="SMART" id="SM00575">
    <property type="entry name" value="ZnF_PMZ"/>
    <property type="match status" value="1"/>
</dbReference>
<evidence type="ECO:0000256" key="1">
    <source>
        <dbReference type="ARBA" id="ARBA00022723"/>
    </source>
</evidence>
<evidence type="ECO:0000256" key="4">
    <source>
        <dbReference type="PROSITE-ProRule" id="PRU00325"/>
    </source>
</evidence>
<dbReference type="EMBL" id="JACXVP010000006">
    <property type="protein sequence ID" value="KAG5600210.1"/>
    <property type="molecule type" value="Genomic_DNA"/>
</dbReference>
<feature type="region of interest" description="Disordered" evidence="5">
    <location>
        <begin position="264"/>
        <end position="283"/>
    </location>
</feature>
<gene>
    <name evidence="7" type="ORF">H5410_031580</name>
</gene>
<dbReference type="InterPro" id="IPR007527">
    <property type="entry name" value="Znf_SWIM"/>
</dbReference>
<dbReference type="Proteomes" id="UP000824120">
    <property type="component" value="Chromosome 6"/>
</dbReference>
<feature type="compositionally biased region" description="Polar residues" evidence="5">
    <location>
        <begin position="61"/>
        <end position="70"/>
    </location>
</feature>
<accession>A0A9J5YIP7</accession>
<evidence type="ECO:0000256" key="5">
    <source>
        <dbReference type="SAM" id="MobiDB-lite"/>
    </source>
</evidence>
<dbReference type="Pfam" id="PF04434">
    <property type="entry name" value="SWIM"/>
    <property type="match status" value="1"/>
</dbReference>
<dbReference type="AlphaFoldDB" id="A0A9J5YIP7"/>
<dbReference type="InterPro" id="IPR006564">
    <property type="entry name" value="Znf_PMZ"/>
</dbReference>
<dbReference type="PANTHER" id="PTHR31973">
    <property type="entry name" value="POLYPROTEIN, PUTATIVE-RELATED"/>
    <property type="match status" value="1"/>
</dbReference>